<dbReference type="Gene3D" id="3.30.1540.10">
    <property type="entry name" value="formyl-coa transferase, domain 3"/>
    <property type="match status" value="2"/>
</dbReference>
<evidence type="ECO:0000313" key="2">
    <source>
        <dbReference type="EMBL" id="MFC3673700.1"/>
    </source>
</evidence>
<dbReference type="Proteomes" id="UP001595683">
    <property type="component" value="Unassembled WGS sequence"/>
</dbReference>
<sequence>MQTPLNDELAVVHLGSGLASAYCTKLLVDGGAVAVWVEGPEGDPLRRRSASGANIDPQIGGPLFQFLAASTQSIVVDPAGEGACAALWNLLERADVVIWSPGSPITDVEAFAPARIRARCPHAVVVAITNFGLGMPDRPAAEFTLQAMSGGWASRGRADREPLAAGGDHGDWAVGIFGASGALAAWRRAQATGVGELVDVSILDALHLTQPFFAPTFEIGAGRPYRAVRSPAVPLNHPTRDGYVGFQITTGQQWLDFCILVEQPDWAEDKTLSRFETRAKRGDELTAIIDAWTSQRTTAEVVELATLFRLPVAPIHDGKSIGEFEQVVARGWRSTNPVTGVAQPAPPYIIEGDIGARVPGASPRLGAHDGTVLPARERSPSAGGKPHDLPFEGVRILDFTAFWAGPIITHFFAMFGADVIHVESIQRPDGIRAATLRHDMSEGWWEASPFFAGTNTNKRGLTLDMGQAEARELVLKLVAQSDVLVENFSSRVMQNWGLTYEKLREINPRLIMVRASGFGNSGPWKDHVAYATTVEQASGLSWVTGFADDRPEITGGACDPIAGSHAAFALMLALAARDRTGNGMLVETPQFTTGFNISAEQLIEYSAHGVVLGRNGNRSWVHAPQGAYRAVDWDPPYDGMSRDDWVAISVTSDAEWKALCATIGAAALAADPGLSTPKGRMECHDVIDQQIAEWVRPQRADDAVAALLAAGVPAARFQPLAGLHAIPEVVARGLYEEVDQPVLGRVPIIGYPAKFEFGPYRLHRSPAPMLGQHNAEILTELLGLSEDDVTRLEAAAIIGTRPRMGIAW</sequence>
<dbReference type="InterPro" id="IPR023606">
    <property type="entry name" value="CoA-Trfase_III_dom_1_sf"/>
</dbReference>
<dbReference type="InterPro" id="IPR044855">
    <property type="entry name" value="CoA-Trfase_III_dom3_sf"/>
</dbReference>
<keyword evidence="1 2" id="KW-0808">Transferase</keyword>
<protein>
    <submittedName>
        <fullName evidence="2">CoA transferase</fullName>
    </submittedName>
</protein>
<dbReference type="Pfam" id="PF02515">
    <property type="entry name" value="CoA_transf_3"/>
    <property type="match status" value="2"/>
</dbReference>
<dbReference type="EMBL" id="JBHRYE010000051">
    <property type="protein sequence ID" value="MFC3673700.1"/>
    <property type="molecule type" value="Genomic_DNA"/>
</dbReference>
<dbReference type="RefSeq" id="WP_191325764.1">
    <property type="nucleotide sequence ID" value="NZ_BMZP01000021.1"/>
</dbReference>
<dbReference type="SUPFAM" id="SSF89796">
    <property type="entry name" value="CoA-transferase family III (CaiB/BaiF)"/>
    <property type="match status" value="2"/>
</dbReference>
<name>A0ABV7V8H8_9SPHN</name>
<proteinExistence type="predicted"/>
<gene>
    <name evidence="2" type="ORF">ACFOOT_19950</name>
</gene>
<reference evidence="3" key="1">
    <citation type="journal article" date="2019" name="Int. J. Syst. Evol. Microbiol.">
        <title>The Global Catalogue of Microorganisms (GCM) 10K type strain sequencing project: providing services to taxonomists for standard genome sequencing and annotation.</title>
        <authorList>
            <consortium name="The Broad Institute Genomics Platform"/>
            <consortium name="The Broad Institute Genome Sequencing Center for Infectious Disease"/>
            <person name="Wu L."/>
            <person name="Ma J."/>
        </authorList>
    </citation>
    <scope>NUCLEOTIDE SEQUENCE [LARGE SCALE GENOMIC DNA]</scope>
    <source>
        <strain evidence="3">KCTC 42224</strain>
    </source>
</reference>
<dbReference type="PANTHER" id="PTHR48207">
    <property type="entry name" value="SUCCINATE--HYDROXYMETHYLGLUTARATE COA-TRANSFERASE"/>
    <property type="match status" value="1"/>
</dbReference>
<evidence type="ECO:0000313" key="3">
    <source>
        <dbReference type="Proteomes" id="UP001595683"/>
    </source>
</evidence>
<dbReference type="InterPro" id="IPR050483">
    <property type="entry name" value="CoA-transferase_III_domain"/>
</dbReference>
<accession>A0ABV7V8H8</accession>
<dbReference type="GO" id="GO:0016740">
    <property type="term" value="F:transferase activity"/>
    <property type="evidence" value="ECO:0007669"/>
    <property type="project" value="UniProtKB-KW"/>
</dbReference>
<comment type="caution">
    <text evidence="2">The sequence shown here is derived from an EMBL/GenBank/DDBJ whole genome shotgun (WGS) entry which is preliminary data.</text>
</comment>
<organism evidence="2 3">
    <name type="scientific">Novosphingobium pokkalii</name>
    <dbReference type="NCBI Taxonomy" id="1770194"/>
    <lineage>
        <taxon>Bacteria</taxon>
        <taxon>Pseudomonadati</taxon>
        <taxon>Pseudomonadota</taxon>
        <taxon>Alphaproteobacteria</taxon>
        <taxon>Sphingomonadales</taxon>
        <taxon>Sphingomonadaceae</taxon>
        <taxon>Novosphingobium</taxon>
    </lineage>
</organism>
<dbReference type="PANTHER" id="PTHR48207:SF3">
    <property type="entry name" value="SUCCINATE--HYDROXYMETHYLGLUTARATE COA-TRANSFERASE"/>
    <property type="match status" value="1"/>
</dbReference>
<dbReference type="InterPro" id="IPR003673">
    <property type="entry name" value="CoA-Trfase_fam_III"/>
</dbReference>
<dbReference type="Gene3D" id="3.40.50.10540">
    <property type="entry name" value="Crotonobetainyl-coa:carnitine coa-transferase, domain 1"/>
    <property type="match status" value="2"/>
</dbReference>
<evidence type="ECO:0000256" key="1">
    <source>
        <dbReference type="ARBA" id="ARBA00022679"/>
    </source>
</evidence>
<keyword evidence="3" id="KW-1185">Reference proteome</keyword>